<dbReference type="Pfam" id="PF13416">
    <property type="entry name" value="SBP_bac_8"/>
    <property type="match status" value="1"/>
</dbReference>
<dbReference type="AlphaFoldDB" id="A0A7Y9EYE7"/>
<dbReference type="RefSeq" id="WP_179614166.1">
    <property type="nucleotide sequence ID" value="NZ_CP059163.1"/>
</dbReference>
<keyword evidence="3" id="KW-0813">Transport</keyword>
<sequence length="476" mass="52213">MESKRRHARRGVATVVALLGLGLVATACDSDAGNEPLPGPDPVTAPQAKVELTLGVWGKKEEVAGYQKVVEDYNEASTTSTVTIESWPDRDALDDALRAGEASPDVYLASRRDLTFLREEGFAMPVDELLDERSVEFGDGYSRDALEAFSADTRLQCMPFGVSPMVIYRNTDLVDLERMSELELDVPSPDSNRFTFDEFRAAAEFATKPRKRSKGVYIEPSLRGLAPFIYSGGGEIFDDADMPSSLALSSDESREALERTLELLRRPNLTLSEEQLDKATPLEWFERGRLGMIAGYRDLVPELRDVEGLEFDVLPMPTLDSAATIGDLTGLCLNPATESVTESADLLVHMISDEVVSELTRTGYLVPANQQVALTEDFTQPALQPDRADLFTYSVRSMRVPPLLDTWTPLQSLVDGPIAELVTAPGVLDLETATAEIDQLSREVLDPEGLQQELEELQESEDAESPEDSGETDGEG</sequence>
<keyword evidence="4" id="KW-1185">Reference proteome</keyword>
<name>A0A7Y9EYE7_9ACTN</name>
<reference evidence="3 4" key="1">
    <citation type="submission" date="2020-07" db="EMBL/GenBank/DDBJ databases">
        <title>Sequencing the genomes of 1000 actinobacteria strains.</title>
        <authorList>
            <person name="Klenk H.-P."/>
        </authorList>
    </citation>
    <scope>NUCLEOTIDE SEQUENCE [LARGE SCALE GENOMIC DNA]</scope>
    <source>
        <strain evidence="3 4">DSM 18965</strain>
    </source>
</reference>
<dbReference type="PROSITE" id="PS51257">
    <property type="entry name" value="PROKAR_LIPOPROTEIN"/>
    <property type="match status" value="1"/>
</dbReference>
<dbReference type="Gene3D" id="3.40.190.10">
    <property type="entry name" value="Periplasmic binding protein-like II"/>
    <property type="match status" value="1"/>
</dbReference>
<dbReference type="InterPro" id="IPR050490">
    <property type="entry name" value="Bact_solute-bd_prot1"/>
</dbReference>
<dbReference type="PANTHER" id="PTHR43649">
    <property type="entry name" value="ARABINOSE-BINDING PROTEIN-RELATED"/>
    <property type="match status" value="1"/>
</dbReference>
<evidence type="ECO:0000313" key="4">
    <source>
        <dbReference type="Proteomes" id="UP000516957"/>
    </source>
</evidence>
<keyword evidence="2" id="KW-0732">Signal</keyword>
<dbReference type="Proteomes" id="UP000516957">
    <property type="component" value="Unassembled WGS sequence"/>
</dbReference>
<gene>
    <name evidence="3" type="ORF">BKA08_000472</name>
</gene>
<comment type="caution">
    <text evidence="3">The sequence shown here is derived from an EMBL/GenBank/DDBJ whole genome shotgun (WGS) entry which is preliminary data.</text>
</comment>
<proteinExistence type="predicted"/>
<dbReference type="PANTHER" id="PTHR43649:SF12">
    <property type="entry name" value="DIACETYLCHITOBIOSE BINDING PROTEIN DASA"/>
    <property type="match status" value="1"/>
</dbReference>
<feature type="region of interest" description="Disordered" evidence="1">
    <location>
        <begin position="449"/>
        <end position="476"/>
    </location>
</feature>
<evidence type="ECO:0000313" key="3">
    <source>
        <dbReference type="EMBL" id="NYD56234.1"/>
    </source>
</evidence>
<dbReference type="EMBL" id="JACCBE010000001">
    <property type="protein sequence ID" value="NYD56234.1"/>
    <property type="molecule type" value="Genomic_DNA"/>
</dbReference>
<dbReference type="InterPro" id="IPR006059">
    <property type="entry name" value="SBP"/>
</dbReference>
<accession>A0A7Y9EYE7</accession>
<dbReference type="SUPFAM" id="SSF53850">
    <property type="entry name" value="Periplasmic binding protein-like II"/>
    <property type="match status" value="1"/>
</dbReference>
<evidence type="ECO:0000256" key="1">
    <source>
        <dbReference type="SAM" id="MobiDB-lite"/>
    </source>
</evidence>
<protein>
    <submittedName>
        <fullName evidence="3">Multiple sugar transport system substrate-binding protein</fullName>
    </submittedName>
</protein>
<organism evidence="3 4">
    <name type="scientific">Nocardioides marinisabuli</name>
    <dbReference type="NCBI Taxonomy" id="419476"/>
    <lineage>
        <taxon>Bacteria</taxon>
        <taxon>Bacillati</taxon>
        <taxon>Actinomycetota</taxon>
        <taxon>Actinomycetes</taxon>
        <taxon>Propionibacteriales</taxon>
        <taxon>Nocardioidaceae</taxon>
        <taxon>Nocardioides</taxon>
    </lineage>
</organism>
<keyword evidence="3" id="KW-0762">Sugar transport</keyword>
<evidence type="ECO:0000256" key="2">
    <source>
        <dbReference type="SAM" id="SignalP"/>
    </source>
</evidence>
<feature type="chain" id="PRO_5039161541" evidence="2">
    <location>
        <begin position="28"/>
        <end position="476"/>
    </location>
</feature>
<feature type="signal peptide" evidence="2">
    <location>
        <begin position="1"/>
        <end position="27"/>
    </location>
</feature>
<feature type="compositionally biased region" description="Acidic residues" evidence="1">
    <location>
        <begin position="453"/>
        <end position="476"/>
    </location>
</feature>